<evidence type="ECO:0000256" key="8">
    <source>
        <dbReference type="ARBA" id="ARBA00022960"/>
    </source>
</evidence>
<feature type="transmembrane region" description="Helical" evidence="17">
    <location>
        <begin position="117"/>
        <end position="136"/>
    </location>
</feature>
<dbReference type="EMBL" id="BAABHK010000012">
    <property type="protein sequence ID" value="GAA4633605.1"/>
    <property type="molecule type" value="Genomic_DNA"/>
</dbReference>
<evidence type="ECO:0000256" key="13">
    <source>
        <dbReference type="ARBA" id="ARBA00023316"/>
    </source>
</evidence>
<feature type="transmembrane region" description="Helical" evidence="17">
    <location>
        <begin position="250"/>
        <end position="271"/>
    </location>
</feature>
<evidence type="ECO:0000256" key="3">
    <source>
        <dbReference type="ARBA" id="ARBA00012374"/>
    </source>
</evidence>
<feature type="transmembrane region" description="Helical" evidence="17">
    <location>
        <begin position="87"/>
        <end position="105"/>
    </location>
</feature>
<comment type="similarity">
    <text evidence="2 17">Belongs to the UppP family.</text>
</comment>
<keyword evidence="6 17" id="KW-0812">Transmembrane</keyword>
<evidence type="ECO:0000256" key="6">
    <source>
        <dbReference type="ARBA" id="ARBA00022692"/>
    </source>
</evidence>
<evidence type="ECO:0000256" key="15">
    <source>
        <dbReference type="ARBA" id="ARBA00032932"/>
    </source>
</evidence>
<dbReference type="RefSeq" id="WP_345436608.1">
    <property type="nucleotide sequence ID" value="NZ_BAABHK010000012.1"/>
</dbReference>
<comment type="miscellaneous">
    <text evidence="17">Bacitracin is thought to be involved in the inhibition of peptidoglycan synthesis by sequestering undecaprenyl diphosphate, thereby reducing the pool of lipid carrier available.</text>
</comment>
<evidence type="ECO:0000256" key="11">
    <source>
        <dbReference type="ARBA" id="ARBA00023136"/>
    </source>
</evidence>
<evidence type="ECO:0000256" key="9">
    <source>
        <dbReference type="ARBA" id="ARBA00022984"/>
    </source>
</evidence>
<comment type="function">
    <text evidence="17">Catalyzes the dephosphorylation of undecaprenyl diphosphate (UPP). Confers resistance to bacitracin.</text>
</comment>
<evidence type="ECO:0000256" key="1">
    <source>
        <dbReference type="ARBA" id="ARBA00004651"/>
    </source>
</evidence>
<reference evidence="19" key="1">
    <citation type="journal article" date="2019" name="Int. J. Syst. Evol. Microbiol.">
        <title>The Global Catalogue of Microorganisms (GCM) 10K type strain sequencing project: providing services to taxonomists for standard genome sequencing and annotation.</title>
        <authorList>
            <consortium name="The Broad Institute Genomics Platform"/>
            <consortium name="The Broad Institute Genome Sequencing Center for Infectious Disease"/>
            <person name="Wu L."/>
            <person name="Ma J."/>
        </authorList>
    </citation>
    <scope>NUCLEOTIDE SEQUENCE [LARGE SCALE GENOMIC DNA]</scope>
    <source>
        <strain evidence="19">JCM 17939</strain>
    </source>
</reference>
<comment type="subcellular location">
    <subcellularLocation>
        <location evidence="1 17">Cell membrane</location>
        <topology evidence="1 17">Multi-pass membrane protein</topology>
    </subcellularLocation>
</comment>
<dbReference type="Pfam" id="PF02673">
    <property type="entry name" value="BacA"/>
    <property type="match status" value="1"/>
</dbReference>
<sequence length="272" mass="29163">MNFVQATVLGIVQGLTEFLPISSSAHLLIVPRLLGWKDPGAAFTAVIQLGTMLAVLLFFWRDIVRIIGTWFRSLTDKELRGHLDARMGWYVGLGTIPVSVAGLAFNHLIEGPARNLWINAGSLIVMGLVMMIAEWAGRQKLEVGDLNMRDGLIIGGFQCLALIPGSSRSGSTITGGLFLGYTREAAARYSFLLSIPAVVLSGLFELRKVSEGGLPVTGTAVATVVSFVVGYASIAWLLKFLVRHSTLVFTYYRVALGGVLIGLLAAGAITAR</sequence>
<dbReference type="NCBIfam" id="NF001392">
    <property type="entry name" value="PRK00281.2-1"/>
    <property type="match status" value="1"/>
</dbReference>
<evidence type="ECO:0000256" key="17">
    <source>
        <dbReference type="HAMAP-Rule" id="MF_01006"/>
    </source>
</evidence>
<dbReference type="InterPro" id="IPR003824">
    <property type="entry name" value="UppP"/>
</dbReference>
<comment type="caution">
    <text evidence="18">The sequence shown here is derived from an EMBL/GenBank/DDBJ whole genome shotgun (WGS) entry which is preliminary data.</text>
</comment>
<proteinExistence type="inferred from homology"/>
<keyword evidence="5 17" id="KW-1003">Cell membrane</keyword>
<feature type="transmembrane region" description="Helical" evidence="17">
    <location>
        <begin position="186"/>
        <end position="204"/>
    </location>
</feature>
<keyword evidence="11 17" id="KW-0472">Membrane</keyword>
<keyword evidence="8 17" id="KW-0133">Cell shape</keyword>
<accession>A0ABP8UKG9</accession>
<keyword evidence="9 17" id="KW-0573">Peptidoglycan synthesis</keyword>
<keyword evidence="7 17" id="KW-0378">Hydrolase</keyword>
<keyword evidence="19" id="KW-1185">Reference proteome</keyword>
<evidence type="ECO:0000256" key="10">
    <source>
        <dbReference type="ARBA" id="ARBA00022989"/>
    </source>
</evidence>
<evidence type="ECO:0000256" key="14">
    <source>
        <dbReference type="ARBA" id="ARBA00032707"/>
    </source>
</evidence>
<name>A0ABP8UKG9_9ACTN</name>
<feature type="transmembrane region" description="Helical" evidence="17">
    <location>
        <begin position="216"/>
        <end position="238"/>
    </location>
</feature>
<evidence type="ECO:0000313" key="19">
    <source>
        <dbReference type="Proteomes" id="UP001501442"/>
    </source>
</evidence>
<evidence type="ECO:0000256" key="2">
    <source>
        <dbReference type="ARBA" id="ARBA00010621"/>
    </source>
</evidence>
<evidence type="ECO:0000256" key="4">
    <source>
        <dbReference type="ARBA" id="ARBA00021581"/>
    </source>
</evidence>
<keyword evidence="10 17" id="KW-1133">Transmembrane helix</keyword>
<protein>
    <recommendedName>
        <fullName evidence="4 17">Undecaprenyl-diphosphatase</fullName>
        <ecNumber evidence="3 17">3.6.1.27</ecNumber>
    </recommendedName>
    <alternativeName>
        <fullName evidence="15 17">Bacitracin resistance protein</fullName>
    </alternativeName>
    <alternativeName>
        <fullName evidence="14 17">Undecaprenyl pyrophosphate phosphatase</fullName>
    </alternativeName>
</protein>
<dbReference type="Proteomes" id="UP001501442">
    <property type="component" value="Unassembled WGS sequence"/>
</dbReference>
<evidence type="ECO:0000256" key="16">
    <source>
        <dbReference type="ARBA" id="ARBA00047594"/>
    </source>
</evidence>
<evidence type="ECO:0000256" key="7">
    <source>
        <dbReference type="ARBA" id="ARBA00022801"/>
    </source>
</evidence>
<gene>
    <name evidence="17" type="primary">uppP</name>
    <name evidence="18" type="ORF">GCM10023196_071800</name>
</gene>
<dbReference type="PANTHER" id="PTHR30622">
    <property type="entry name" value="UNDECAPRENYL-DIPHOSPHATASE"/>
    <property type="match status" value="1"/>
</dbReference>
<feature type="transmembrane region" description="Helical" evidence="17">
    <location>
        <begin position="41"/>
        <end position="60"/>
    </location>
</feature>
<evidence type="ECO:0000256" key="12">
    <source>
        <dbReference type="ARBA" id="ARBA00023251"/>
    </source>
</evidence>
<keyword evidence="13 17" id="KW-0961">Cell wall biogenesis/degradation</keyword>
<evidence type="ECO:0000256" key="5">
    <source>
        <dbReference type="ARBA" id="ARBA00022475"/>
    </source>
</evidence>
<dbReference type="PANTHER" id="PTHR30622:SF4">
    <property type="entry name" value="UNDECAPRENYL-DIPHOSPHATASE"/>
    <property type="match status" value="1"/>
</dbReference>
<dbReference type="NCBIfam" id="TIGR00753">
    <property type="entry name" value="undec_PP_bacA"/>
    <property type="match status" value="1"/>
</dbReference>
<dbReference type="HAMAP" id="MF_01006">
    <property type="entry name" value="Undec_diphosphatase"/>
    <property type="match status" value="1"/>
</dbReference>
<keyword evidence="12 17" id="KW-0046">Antibiotic resistance</keyword>
<dbReference type="EC" id="3.6.1.27" evidence="3 17"/>
<comment type="catalytic activity">
    <reaction evidence="16 17">
        <text>di-trans,octa-cis-undecaprenyl diphosphate + H2O = di-trans,octa-cis-undecaprenyl phosphate + phosphate + H(+)</text>
        <dbReference type="Rhea" id="RHEA:28094"/>
        <dbReference type="ChEBI" id="CHEBI:15377"/>
        <dbReference type="ChEBI" id="CHEBI:15378"/>
        <dbReference type="ChEBI" id="CHEBI:43474"/>
        <dbReference type="ChEBI" id="CHEBI:58405"/>
        <dbReference type="ChEBI" id="CHEBI:60392"/>
        <dbReference type="EC" id="3.6.1.27"/>
    </reaction>
</comment>
<organism evidence="18 19">
    <name type="scientific">Actinoallomurus vinaceus</name>
    <dbReference type="NCBI Taxonomy" id="1080074"/>
    <lineage>
        <taxon>Bacteria</taxon>
        <taxon>Bacillati</taxon>
        <taxon>Actinomycetota</taxon>
        <taxon>Actinomycetes</taxon>
        <taxon>Streptosporangiales</taxon>
        <taxon>Thermomonosporaceae</taxon>
        <taxon>Actinoallomurus</taxon>
    </lineage>
</organism>
<evidence type="ECO:0000313" key="18">
    <source>
        <dbReference type="EMBL" id="GAA4633605.1"/>
    </source>
</evidence>